<dbReference type="RefSeq" id="WP_135744546.1">
    <property type="nucleotide sequence ID" value="NZ_JAIZBL010000001.1"/>
</dbReference>
<dbReference type="OrthoDB" id="9806864at2"/>
<dbReference type="FunFam" id="1.10.10.10:FF:000163">
    <property type="entry name" value="MarR family transcriptional regulator"/>
    <property type="match status" value="1"/>
</dbReference>
<dbReference type="PANTHER" id="PTHR33164">
    <property type="entry name" value="TRANSCRIPTIONAL REGULATOR, MARR FAMILY"/>
    <property type="match status" value="1"/>
</dbReference>
<dbReference type="PANTHER" id="PTHR33164:SF5">
    <property type="entry name" value="ORGANIC HYDROPEROXIDE RESISTANCE TRANSCRIPTIONAL REGULATOR"/>
    <property type="match status" value="1"/>
</dbReference>
<protein>
    <submittedName>
        <fullName evidence="7">MarR family transcriptional regulator</fullName>
    </submittedName>
</protein>
<dbReference type="InterPro" id="IPR039422">
    <property type="entry name" value="MarR/SlyA-like"/>
</dbReference>
<dbReference type="GO" id="GO:0006950">
    <property type="term" value="P:response to stress"/>
    <property type="evidence" value="ECO:0007669"/>
    <property type="project" value="TreeGrafter"/>
</dbReference>
<dbReference type="InterPro" id="IPR036390">
    <property type="entry name" value="WH_DNA-bd_sf"/>
</dbReference>
<evidence type="ECO:0000256" key="5">
    <source>
        <dbReference type="ARBA" id="ARBA00023163"/>
    </source>
</evidence>
<dbReference type="InterPro" id="IPR055166">
    <property type="entry name" value="Transc_reg_Sar_Rot_HTH"/>
</dbReference>
<dbReference type="GO" id="GO:0003700">
    <property type="term" value="F:DNA-binding transcription factor activity"/>
    <property type="evidence" value="ECO:0007669"/>
    <property type="project" value="InterPro"/>
</dbReference>
<dbReference type="Gene3D" id="1.10.10.10">
    <property type="entry name" value="Winged helix-like DNA-binding domain superfamily/Winged helix DNA-binding domain"/>
    <property type="match status" value="1"/>
</dbReference>
<dbReference type="Pfam" id="PF22381">
    <property type="entry name" value="Staph_reg_Sar_Rot"/>
    <property type="match status" value="1"/>
</dbReference>
<comment type="caution">
    <text evidence="7">The sequence shown here is derived from an EMBL/GenBank/DDBJ whole genome shotgun (WGS) entry which is preliminary data.</text>
</comment>
<name>A0A6H3NTX5_9LEPT</name>
<dbReference type="GO" id="GO:0005737">
    <property type="term" value="C:cytoplasm"/>
    <property type="evidence" value="ECO:0007669"/>
    <property type="project" value="UniProtKB-SubCell"/>
</dbReference>
<proteinExistence type="predicted"/>
<dbReference type="PROSITE" id="PS50995">
    <property type="entry name" value="HTH_MARR_2"/>
    <property type="match status" value="1"/>
</dbReference>
<reference evidence="7" key="1">
    <citation type="journal article" date="2019" name="PLoS Negl. Trop. Dis.">
        <title>Revisiting the worldwide diversity of Leptospira species in the environment.</title>
        <authorList>
            <person name="Vincent A.T."/>
            <person name="Schiettekatte O."/>
            <person name="Bourhy P."/>
            <person name="Veyrier F.J."/>
            <person name="Picardeau M."/>
        </authorList>
    </citation>
    <scope>NUCLEOTIDE SEQUENCE [LARGE SCALE GENOMIC DNA]</scope>
    <source>
        <strain evidence="7">201601109</strain>
    </source>
</reference>
<keyword evidence="2" id="KW-0963">Cytoplasm</keyword>
<evidence type="ECO:0000313" key="7">
    <source>
        <dbReference type="EMBL" id="TGN14833.1"/>
    </source>
</evidence>
<evidence type="ECO:0000256" key="4">
    <source>
        <dbReference type="ARBA" id="ARBA00023125"/>
    </source>
</evidence>
<keyword evidence="3" id="KW-0805">Transcription regulation</keyword>
<dbReference type="GO" id="GO:0003677">
    <property type="term" value="F:DNA binding"/>
    <property type="evidence" value="ECO:0007669"/>
    <property type="project" value="UniProtKB-KW"/>
</dbReference>
<feature type="domain" description="HTH marR-type" evidence="6">
    <location>
        <begin position="15"/>
        <end position="145"/>
    </location>
</feature>
<dbReference type="SMART" id="SM00347">
    <property type="entry name" value="HTH_MARR"/>
    <property type="match status" value="1"/>
</dbReference>
<keyword evidence="8" id="KW-1185">Reference proteome</keyword>
<dbReference type="EMBL" id="RQHU01000005">
    <property type="protein sequence ID" value="TGN14833.1"/>
    <property type="molecule type" value="Genomic_DNA"/>
</dbReference>
<sequence length="150" mass="17024">MSKLKNPTEEVLLLKNQICFSLYSSMHRLMRIYRPLLESVGLTYPQYLVMLVLWEEGESSVSGLGERLQLDSGTLTPLLKRLEQNGLIQRNRNPNDERVVIVTLTKMGKLLREKVKGIPEQIFCLSGINESQANQLKEILDGLGANLNQI</sequence>
<dbReference type="SUPFAM" id="SSF46785">
    <property type="entry name" value="Winged helix' DNA-binding domain"/>
    <property type="match status" value="1"/>
</dbReference>
<keyword evidence="5" id="KW-0804">Transcription</keyword>
<evidence type="ECO:0000256" key="1">
    <source>
        <dbReference type="ARBA" id="ARBA00004496"/>
    </source>
</evidence>
<gene>
    <name evidence="7" type="ORF">EHR08_00565</name>
</gene>
<accession>A0A6H3NTX5</accession>
<dbReference type="InterPro" id="IPR000835">
    <property type="entry name" value="HTH_MarR-typ"/>
</dbReference>
<keyword evidence="4" id="KW-0238">DNA-binding</keyword>
<comment type="subcellular location">
    <subcellularLocation>
        <location evidence="1">Cytoplasm</location>
    </subcellularLocation>
</comment>
<evidence type="ECO:0000256" key="2">
    <source>
        <dbReference type="ARBA" id="ARBA00022490"/>
    </source>
</evidence>
<organism evidence="7 8">
    <name type="scientific">Leptospira bandrabouensis</name>
    <dbReference type="NCBI Taxonomy" id="2484903"/>
    <lineage>
        <taxon>Bacteria</taxon>
        <taxon>Pseudomonadati</taxon>
        <taxon>Spirochaetota</taxon>
        <taxon>Spirochaetia</taxon>
        <taxon>Leptospirales</taxon>
        <taxon>Leptospiraceae</taxon>
        <taxon>Leptospira</taxon>
    </lineage>
</organism>
<evidence type="ECO:0000259" key="6">
    <source>
        <dbReference type="PROSITE" id="PS50995"/>
    </source>
</evidence>
<dbReference type="PRINTS" id="PR00598">
    <property type="entry name" value="HTHMARR"/>
</dbReference>
<evidence type="ECO:0000256" key="3">
    <source>
        <dbReference type="ARBA" id="ARBA00023015"/>
    </source>
</evidence>
<evidence type="ECO:0000313" key="8">
    <source>
        <dbReference type="Proteomes" id="UP000297649"/>
    </source>
</evidence>
<dbReference type="InterPro" id="IPR036388">
    <property type="entry name" value="WH-like_DNA-bd_sf"/>
</dbReference>
<dbReference type="Proteomes" id="UP000297649">
    <property type="component" value="Unassembled WGS sequence"/>
</dbReference>
<dbReference type="AlphaFoldDB" id="A0A6H3NTX5"/>